<evidence type="ECO:0000256" key="10">
    <source>
        <dbReference type="SAM" id="SignalP"/>
    </source>
</evidence>
<evidence type="ECO:0000256" key="4">
    <source>
        <dbReference type="ARBA" id="ARBA00006351"/>
    </source>
</evidence>
<proteinExistence type="inferred from homology"/>
<feature type="domain" description="UDP-glucose:glycoprotein glucosyltransferase thioredoxin-like" evidence="14">
    <location>
        <begin position="692"/>
        <end position="906"/>
    </location>
</feature>
<evidence type="ECO:0000256" key="6">
    <source>
        <dbReference type="ARBA" id="ARBA00022729"/>
    </source>
</evidence>
<reference evidence="16 17" key="1">
    <citation type="submission" date="2024-04" db="EMBL/GenBank/DDBJ databases">
        <title>Symmetric and asymmetric DNA N6-adenine methylation regulates different biological responses in Mucorales.</title>
        <authorList>
            <consortium name="Lawrence Berkeley National Laboratory"/>
            <person name="Lax C."/>
            <person name="Mondo S.J."/>
            <person name="Osorio-Concepcion M."/>
            <person name="Muszewska A."/>
            <person name="Corrochano-Luque M."/>
            <person name="Gutierrez G."/>
            <person name="Riley R."/>
            <person name="Lipzen A."/>
            <person name="Guo J."/>
            <person name="Hundley H."/>
            <person name="Amirebrahimi M."/>
            <person name="Ng V."/>
            <person name="Lorenzo-Gutierrez D."/>
            <person name="Binder U."/>
            <person name="Yang J."/>
            <person name="Song Y."/>
            <person name="Canovas D."/>
            <person name="Navarro E."/>
            <person name="Freitag M."/>
            <person name="Gabaldon T."/>
            <person name="Grigoriev I.V."/>
            <person name="Corrochano L.M."/>
            <person name="Nicolas F.E."/>
            <person name="Garre V."/>
        </authorList>
    </citation>
    <scope>NUCLEOTIDE SEQUENCE [LARGE SCALE GENOMIC DNA]</scope>
    <source>
        <strain evidence="16 17">L51</strain>
    </source>
</reference>
<feature type="region of interest" description="Disordered" evidence="9">
    <location>
        <begin position="1528"/>
        <end position="1551"/>
    </location>
</feature>
<dbReference type="InterPro" id="IPR040497">
    <property type="entry name" value="Glyco_transf_24"/>
</dbReference>
<dbReference type="Pfam" id="PF06427">
    <property type="entry name" value="UDP-g_GGTase"/>
    <property type="match status" value="1"/>
</dbReference>
<comment type="caution">
    <text evidence="16">The sequence shown here is derived from an EMBL/GenBank/DDBJ whole genome shotgun (WGS) entry which is preliminary data.</text>
</comment>
<dbReference type="Pfam" id="PF18402">
    <property type="entry name" value="Thioredoxin_14"/>
    <property type="match status" value="1"/>
</dbReference>
<dbReference type="Pfam" id="PF18401">
    <property type="entry name" value="Thioredoxin_13"/>
    <property type="match status" value="1"/>
</dbReference>
<dbReference type="Pfam" id="PF18400">
    <property type="entry name" value="Thioredoxin_12"/>
    <property type="match status" value="1"/>
</dbReference>
<evidence type="ECO:0000259" key="11">
    <source>
        <dbReference type="Pfam" id="PF18400"/>
    </source>
</evidence>
<evidence type="ECO:0000259" key="12">
    <source>
        <dbReference type="Pfam" id="PF18401"/>
    </source>
</evidence>
<feature type="signal peptide" evidence="10">
    <location>
        <begin position="1"/>
        <end position="23"/>
    </location>
</feature>
<evidence type="ECO:0000256" key="9">
    <source>
        <dbReference type="SAM" id="MobiDB-lite"/>
    </source>
</evidence>
<evidence type="ECO:0000313" key="17">
    <source>
        <dbReference type="Proteomes" id="UP001448207"/>
    </source>
</evidence>
<comment type="subcellular location">
    <subcellularLocation>
        <location evidence="2">Endoplasmic reticulum lumen</location>
    </subcellularLocation>
</comment>
<feature type="chain" id="PRO_5045838789" evidence="10">
    <location>
        <begin position="24"/>
        <end position="1590"/>
    </location>
</feature>
<keyword evidence="17" id="KW-1185">Reference proteome</keyword>
<keyword evidence="7" id="KW-0256">Endoplasmic reticulum</keyword>
<comment type="pathway">
    <text evidence="3">Protein modification; protein glycosylation.</text>
</comment>
<dbReference type="SUPFAM" id="SSF53448">
    <property type="entry name" value="Nucleotide-diphospho-sugar transferases"/>
    <property type="match status" value="1"/>
</dbReference>
<dbReference type="InterPro" id="IPR029044">
    <property type="entry name" value="Nucleotide-diphossugar_trans"/>
</dbReference>
<feature type="compositionally biased region" description="Low complexity" evidence="9">
    <location>
        <begin position="1528"/>
        <end position="1550"/>
    </location>
</feature>
<comment type="cofactor">
    <cofactor evidence="1">
        <name>Ca(2+)</name>
        <dbReference type="ChEBI" id="CHEBI:29108"/>
    </cofactor>
</comment>
<evidence type="ECO:0000256" key="2">
    <source>
        <dbReference type="ARBA" id="ARBA00004319"/>
    </source>
</evidence>
<evidence type="ECO:0000313" key="16">
    <source>
        <dbReference type="EMBL" id="KAL0092862.1"/>
    </source>
</evidence>
<sequence>MKGTARSVLGLAVISTYCLATLAESPPVELTLVAPWSAPHLSIEIAETVGMENETTYFSFISDLLHHSNSDSHTPQKLYQNCIKTVQDYGHASYPEGVESIKLSLSLHLASPRVEAHHQVYTNSILPHLPAYDETCTVWAQAGDTQVCDVEKLEEVIKAMNKVDTKSIVFPFDHILHPSQYTTDKDIPVIFVYTSELSPTFRKFHTFMTNAVEKYGVSYVVRYKPSSSPDTPLYLTGYGVELALKNTDYLVIDDKAVQENKQKTFISKVSSFGRKVGHNLFETSKTTIAPLTPEEIEKLGLKAAQFIITAENPFEALIHLSQDFPKYAKSISQIEMDDERVHEFKENQASMIRGGTNAIWFNGQSVEVEQVDPFYLVRVLKRERALIDSLKHIGFTSRQSIDLVSSHALSHEDVHDTSSPKDVYDVREQGLAIWWNDIEKEERYEGWSDNMLDLLKPTYPGQLRTIRRNIYNLLMVENLSSHAALTRLKNEVLEMVKRGTPIRFGLLPVIGDETSPATVAAKAVNYIVREYGTNKAMDFASKLADLVEADQKLEASLATIESAFTQTLATEGKPKSKEIKFFAQILNDEQDYIKEVGVFLRKMGIAKDSEGAMFLNGKFLEFSDDTPWTRTLMQGLQEQTQLIANAIYYGSMQPKENIYNFLLTQFYVTGSRNPYIAPSESHPLKVLPVHKEFDAFKSLHYLQNTDQPGINTNLWIVANLDTIQGLKLSLEALSFVETNNQTRVSLIHNPEACGHSSAILGNQKSEKALFSDVWYSQIYGKITEIPKVKELLSAAIQSMEEEKGAKLINQVKSFSPGASIVRMFSREKAKDVKYICDVLKHLGMQDDFTGAIINGRAIGSFPIDVDFTAEDFSSLYSFEFTNRAEPIQNAFESVEKNVESDMLADTITLVNSILETDKASMTTDVFDQGQTSNRQRPYEYLSGEKTSISIGDPSTAFIEIGATLDPLSEAAQRLSHLLETLSGLSGVYIKIYMNPELEVKELPLKQFYRQVFDREPHFDKVGEIEVPMAYFTGLPTDALYTLRVDTIKAWHVTVKEANMDLDNIQLTSLGAHQSSVSAVYELEHILLEGHCMDSSTHGPPRGLQFVLGTPSNPVTTDTIVMANLGYFQLKALPGVWRLGLREGPSNDMYHIESVGTHGKWEKATPSSHRNSSDYTLLPLTSFEGLTVFPQVKHNEGVDPSQVLDHDTSSRYSTKKKDEGIWSSITKKIFGDKTETKESDQLSSQPKQADINIFSVASGQLYERFLSIMIISVMEHTKSTVKFWFIEDFLSPSFKDFLPEMAKEYKFDYEMVTYKWPSWLRSQKEKQRTIWGYKILFLDVLFPLSLDKVIFVDADQIVRADMKELVDMDLHGAPYGYTPFCSDRTEMDGFRFWTQGYWKEHLKERPYHISALYVVDLVQFRRMAAGDRLRAQYQQLSADPHSLANLDQDLPNNMQHIVPIHSLPQEWLWCETWCSDESLKSAKTIDLCNNPLTKEPKLDRARRQLPEWEVYDNQVSQLNKKVASRLASESSSLSRTPVVTTTTTSSSATAKHSSHGIIHQVFDGVIGGEFEDVIDVLEDNQRAKTDKHDEL</sequence>
<evidence type="ECO:0000256" key="3">
    <source>
        <dbReference type="ARBA" id="ARBA00004922"/>
    </source>
</evidence>
<comment type="similarity">
    <text evidence="4">Belongs to the glycosyltransferase 8 family.</text>
</comment>
<dbReference type="InterPro" id="IPR040693">
    <property type="entry name" value="UGGT_TRXL_1"/>
</dbReference>
<dbReference type="Pfam" id="PF18404">
    <property type="entry name" value="Glyco_transf_24"/>
    <property type="match status" value="1"/>
</dbReference>
<gene>
    <name evidence="16" type="ORF">J3Q64DRAFT_1721939</name>
</gene>
<evidence type="ECO:0000259" key="15">
    <source>
        <dbReference type="Pfam" id="PF18404"/>
    </source>
</evidence>
<dbReference type="InterPro" id="IPR009448">
    <property type="entry name" value="UDP-g_GGtrans"/>
</dbReference>
<dbReference type="InterPro" id="IPR040525">
    <property type="entry name" value="UGGT_TRXL_4"/>
</dbReference>
<evidence type="ECO:0000259" key="13">
    <source>
        <dbReference type="Pfam" id="PF18402"/>
    </source>
</evidence>
<keyword evidence="5" id="KW-0808">Transferase</keyword>
<protein>
    <submittedName>
        <fullName evidence="16">Glycosyltransferase family 24 protein</fullName>
    </submittedName>
</protein>
<feature type="domain" description="UGGT thioredoxin-like" evidence="13">
    <location>
        <begin position="424"/>
        <end position="676"/>
    </location>
</feature>
<organism evidence="16 17">
    <name type="scientific">Phycomyces blakesleeanus</name>
    <dbReference type="NCBI Taxonomy" id="4837"/>
    <lineage>
        <taxon>Eukaryota</taxon>
        <taxon>Fungi</taxon>
        <taxon>Fungi incertae sedis</taxon>
        <taxon>Mucoromycota</taxon>
        <taxon>Mucoromycotina</taxon>
        <taxon>Mucoromycetes</taxon>
        <taxon>Mucorales</taxon>
        <taxon>Phycomycetaceae</taxon>
        <taxon>Phycomyces</taxon>
    </lineage>
</organism>
<feature type="domain" description="Glucosyltransferase 24 catalytic" evidence="15">
    <location>
        <begin position="1250"/>
        <end position="1517"/>
    </location>
</feature>
<evidence type="ECO:0000256" key="7">
    <source>
        <dbReference type="ARBA" id="ARBA00022824"/>
    </source>
</evidence>
<dbReference type="EMBL" id="JBCLYO010000002">
    <property type="protein sequence ID" value="KAL0092862.1"/>
    <property type="molecule type" value="Genomic_DNA"/>
</dbReference>
<keyword evidence="8" id="KW-0325">Glycoprotein</keyword>
<dbReference type="PANTHER" id="PTHR11226">
    <property type="entry name" value="UDP-GLUCOSE GLYCOPROTEIN:GLUCOSYLTRANSFERASE"/>
    <property type="match status" value="1"/>
</dbReference>
<evidence type="ECO:0000259" key="14">
    <source>
        <dbReference type="Pfam" id="PF18403"/>
    </source>
</evidence>
<dbReference type="Gene3D" id="3.90.550.10">
    <property type="entry name" value="Spore Coat Polysaccharide Biosynthesis Protein SpsA, Chain A"/>
    <property type="match status" value="1"/>
</dbReference>
<name>A0ABR3B9Z3_PHYBL</name>
<dbReference type="Proteomes" id="UP001448207">
    <property type="component" value="Unassembled WGS sequence"/>
</dbReference>
<evidence type="ECO:0000256" key="1">
    <source>
        <dbReference type="ARBA" id="ARBA00001913"/>
    </source>
</evidence>
<dbReference type="PANTHER" id="PTHR11226:SF0">
    <property type="entry name" value="UDP-GLUCOSE:GLYCOPROTEIN GLUCOSYLTRANSFERASE"/>
    <property type="match status" value="1"/>
</dbReference>
<evidence type="ECO:0000256" key="5">
    <source>
        <dbReference type="ARBA" id="ARBA00022679"/>
    </source>
</evidence>
<dbReference type="InterPro" id="IPR040694">
    <property type="entry name" value="UGGT_TRXL_2"/>
</dbReference>
<evidence type="ECO:0000256" key="8">
    <source>
        <dbReference type="ARBA" id="ARBA00023180"/>
    </source>
</evidence>
<dbReference type="CDD" id="cd06432">
    <property type="entry name" value="GT8_HUGT1_C_like"/>
    <property type="match status" value="1"/>
</dbReference>
<dbReference type="Pfam" id="PF18403">
    <property type="entry name" value="Thioredoxin_15"/>
    <property type="match status" value="1"/>
</dbReference>
<accession>A0ABR3B9Z3</accession>
<keyword evidence="6 10" id="KW-0732">Signal</keyword>
<feature type="domain" description="UGGT thioredoxin-like" evidence="12">
    <location>
        <begin position="285"/>
        <end position="413"/>
    </location>
</feature>
<dbReference type="InterPro" id="IPR040692">
    <property type="entry name" value="UGGT_TRXL_3"/>
</dbReference>
<feature type="domain" description="UGGT thioredoxin-like" evidence="11">
    <location>
        <begin position="39"/>
        <end position="230"/>
    </location>
</feature>